<protein>
    <submittedName>
        <fullName evidence="1">Uncharacterized protein</fullName>
    </submittedName>
</protein>
<gene>
    <name evidence="1" type="ORF">EC844_13429</name>
</gene>
<accession>A0A4V2QZC6</accession>
<sequence length="124" mass="13879">MLALLSISCASQRVYLTPAVKGQLFDGATKQPILEKGWIFTLLNKDGSNVAVTDKSVFFYVEAYKAKSISEPAYRAVPREINFNVDGYELKSLNYANFPFYPSSGGRDIKKEVDIGKVYLEPKK</sequence>
<name>A0A4V2QZC6_ACICA</name>
<dbReference type="EMBL" id="SLVJ01000034">
    <property type="protein sequence ID" value="TCM60278.1"/>
    <property type="molecule type" value="Genomic_DNA"/>
</dbReference>
<organism evidence="1 2">
    <name type="scientific">Acinetobacter calcoaceticus</name>
    <dbReference type="NCBI Taxonomy" id="471"/>
    <lineage>
        <taxon>Bacteria</taxon>
        <taxon>Pseudomonadati</taxon>
        <taxon>Pseudomonadota</taxon>
        <taxon>Gammaproteobacteria</taxon>
        <taxon>Moraxellales</taxon>
        <taxon>Moraxellaceae</taxon>
        <taxon>Acinetobacter</taxon>
        <taxon>Acinetobacter calcoaceticus/baumannii complex</taxon>
    </lineage>
</organism>
<proteinExistence type="predicted"/>
<comment type="caution">
    <text evidence="1">The sequence shown here is derived from an EMBL/GenBank/DDBJ whole genome shotgun (WGS) entry which is preliminary data.</text>
</comment>
<evidence type="ECO:0000313" key="2">
    <source>
        <dbReference type="Proteomes" id="UP000294963"/>
    </source>
</evidence>
<evidence type="ECO:0000313" key="1">
    <source>
        <dbReference type="EMBL" id="TCM60278.1"/>
    </source>
</evidence>
<keyword evidence="2" id="KW-1185">Reference proteome</keyword>
<reference evidence="1 2" key="1">
    <citation type="submission" date="2019-03" db="EMBL/GenBank/DDBJ databases">
        <title>Genomic analyses of the natural microbiome of Caenorhabditis elegans.</title>
        <authorList>
            <person name="Samuel B."/>
        </authorList>
    </citation>
    <scope>NUCLEOTIDE SEQUENCE [LARGE SCALE GENOMIC DNA]</scope>
    <source>
        <strain evidence="1 2">JUb89</strain>
    </source>
</reference>
<dbReference type="Proteomes" id="UP000294963">
    <property type="component" value="Unassembled WGS sequence"/>
</dbReference>
<dbReference type="AlphaFoldDB" id="A0A4V2QZC6"/>